<keyword evidence="2" id="KW-1185">Reference proteome</keyword>
<dbReference type="InParanoid" id="Q225A8"/>
<dbReference type="Proteomes" id="UP000009168">
    <property type="component" value="Unassembled WGS sequence"/>
</dbReference>
<reference evidence="2" key="1">
    <citation type="journal article" date="2006" name="PLoS Biol.">
        <title>Macronuclear genome sequence of the ciliate Tetrahymena thermophila, a model eukaryote.</title>
        <authorList>
            <person name="Eisen J.A."/>
            <person name="Coyne R.S."/>
            <person name="Wu M."/>
            <person name="Wu D."/>
            <person name="Thiagarajan M."/>
            <person name="Wortman J.R."/>
            <person name="Badger J.H."/>
            <person name="Ren Q."/>
            <person name="Amedeo P."/>
            <person name="Jones K.M."/>
            <person name="Tallon L.J."/>
            <person name="Delcher A.L."/>
            <person name="Salzberg S.L."/>
            <person name="Silva J.C."/>
            <person name="Haas B.J."/>
            <person name="Majoros W.H."/>
            <person name="Farzad M."/>
            <person name="Carlton J.M."/>
            <person name="Smith R.K. Jr."/>
            <person name="Garg J."/>
            <person name="Pearlman R.E."/>
            <person name="Karrer K.M."/>
            <person name="Sun L."/>
            <person name="Manning G."/>
            <person name="Elde N.C."/>
            <person name="Turkewitz A.P."/>
            <person name="Asai D.J."/>
            <person name="Wilkes D.E."/>
            <person name="Wang Y."/>
            <person name="Cai H."/>
            <person name="Collins K."/>
            <person name="Stewart B.A."/>
            <person name="Lee S.R."/>
            <person name="Wilamowska K."/>
            <person name="Weinberg Z."/>
            <person name="Ruzzo W.L."/>
            <person name="Wloga D."/>
            <person name="Gaertig J."/>
            <person name="Frankel J."/>
            <person name="Tsao C.-C."/>
            <person name="Gorovsky M.A."/>
            <person name="Keeling P.J."/>
            <person name="Waller R.F."/>
            <person name="Patron N.J."/>
            <person name="Cherry J.M."/>
            <person name="Stover N.A."/>
            <person name="Krieger C.J."/>
            <person name="del Toro C."/>
            <person name="Ryder H.F."/>
            <person name="Williamson S.C."/>
            <person name="Barbeau R.A."/>
            <person name="Hamilton E.P."/>
            <person name="Orias E."/>
        </authorList>
    </citation>
    <scope>NUCLEOTIDE SEQUENCE [LARGE SCALE GENOMIC DNA]</scope>
    <source>
        <strain evidence="2">SB210</strain>
    </source>
</reference>
<dbReference type="GeneID" id="7901735"/>
<protein>
    <submittedName>
        <fullName evidence="1">Uncharacterized protein</fullName>
    </submittedName>
</protein>
<dbReference type="EMBL" id="GG663303">
    <property type="protein sequence ID" value="EAR80875.1"/>
    <property type="molecule type" value="Genomic_DNA"/>
</dbReference>
<gene>
    <name evidence="1" type="ORF">TTHERM_02320960</name>
</gene>
<name>Q225A8_TETTS</name>
<proteinExistence type="predicted"/>
<organism evidence="1 2">
    <name type="scientific">Tetrahymena thermophila (strain SB210)</name>
    <dbReference type="NCBI Taxonomy" id="312017"/>
    <lineage>
        <taxon>Eukaryota</taxon>
        <taxon>Sar</taxon>
        <taxon>Alveolata</taxon>
        <taxon>Ciliophora</taxon>
        <taxon>Intramacronucleata</taxon>
        <taxon>Oligohymenophorea</taxon>
        <taxon>Hymenostomatida</taxon>
        <taxon>Tetrahymenina</taxon>
        <taxon>Tetrahymenidae</taxon>
        <taxon>Tetrahymena</taxon>
    </lineage>
</organism>
<sequence>MTKRRKTTTNKVSFYLFPPLPSHGQQDYYDNPSHAIMHAWAMMMASFFTAALMQCNRGYGQWWPASTSVVTPVAGRPRNTRGKIGHCMQRDASASCQAVMGFVCPPAVRAEEEFGRYRQA</sequence>
<dbReference type="HOGENOM" id="CLU_2054412_0_0_1"/>
<accession>Q225A8</accession>
<dbReference type="AlphaFoldDB" id="Q225A8"/>
<dbReference type="KEGG" id="tet:TTHERM_02320960"/>
<evidence type="ECO:0000313" key="1">
    <source>
        <dbReference type="EMBL" id="EAR80875.1"/>
    </source>
</evidence>
<evidence type="ECO:0000313" key="2">
    <source>
        <dbReference type="Proteomes" id="UP000009168"/>
    </source>
</evidence>
<dbReference type="RefSeq" id="XP_001028538.1">
    <property type="nucleotide sequence ID" value="XM_001028538.1"/>
</dbReference>